<dbReference type="PANTHER" id="PTHR45726:SF3">
    <property type="entry name" value="LEUKOTRIENE A-4 HYDROLASE"/>
    <property type="match status" value="1"/>
</dbReference>
<sequence length="182" mass="19854">MYKRRTSDVCSICLSFNPHVLTESYPSSFSCSSRCVTRHLNVTFHVDFDSHVIRAQVSLTVEVLQDRLSVLTLDTRDLKIVSVSANGQAAAFSLGPRHSFKGAPLDITLPFDLSRGQHVIVEVTYETSPSAVALQWLAPEQTAGKKHPVPVQSVSGSPLQEYSPMSGQSVGQTHLLRTGVCT</sequence>
<feature type="region of interest" description="Disordered" evidence="1">
    <location>
        <begin position="145"/>
        <end position="169"/>
    </location>
</feature>
<comment type="caution">
    <text evidence="2">The sequence shown here is derived from an EMBL/GenBank/DDBJ whole genome shotgun (WGS) entry which is preliminary data.</text>
</comment>
<evidence type="ECO:0000313" key="2">
    <source>
        <dbReference type="EMBL" id="CAB1434840.1"/>
    </source>
</evidence>
<dbReference type="GO" id="GO:0004301">
    <property type="term" value="F:epoxide hydrolase activity"/>
    <property type="evidence" value="ECO:0007669"/>
    <property type="project" value="TreeGrafter"/>
</dbReference>
<dbReference type="GO" id="GO:0005634">
    <property type="term" value="C:nucleus"/>
    <property type="evidence" value="ECO:0007669"/>
    <property type="project" value="TreeGrafter"/>
</dbReference>
<accession>A0A9N7YR40</accession>
<keyword evidence="3" id="KW-1185">Reference proteome</keyword>
<dbReference type="GO" id="GO:0005829">
    <property type="term" value="C:cytosol"/>
    <property type="evidence" value="ECO:0007669"/>
    <property type="project" value="TreeGrafter"/>
</dbReference>
<dbReference type="Gene3D" id="2.60.40.1730">
    <property type="entry name" value="tricorn interacting facor f3 domain"/>
    <property type="match status" value="1"/>
</dbReference>
<dbReference type="AlphaFoldDB" id="A0A9N7YR40"/>
<dbReference type="GO" id="GO:0004177">
    <property type="term" value="F:aminopeptidase activity"/>
    <property type="evidence" value="ECO:0007669"/>
    <property type="project" value="TreeGrafter"/>
</dbReference>
<dbReference type="GO" id="GO:0043171">
    <property type="term" value="P:peptide catabolic process"/>
    <property type="evidence" value="ECO:0007669"/>
    <property type="project" value="TreeGrafter"/>
</dbReference>
<evidence type="ECO:0008006" key="4">
    <source>
        <dbReference type="Google" id="ProtNLM"/>
    </source>
</evidence>
<reference evidence="2" key="1">
    <citation type="submission" date="2020-03" db="EMBL/GenBank/DDBJ databases">
        <authorList>
            <person name="Weist P."/>
        </authorList>
    </citation>
    <scope>NUCLEOTIDE SEQUENCE</scope>
</reference>
<name>A0A9N7YR40_PLEPL</name>
<evidence type="ECO:0000313" key="3">
    <source>
        <dbReference type="Proteomes" id="UP001153269"/>
    </source>
</evidence>
<dbReference type="EMBL" id="CADEAL010001702">
    <property type="protein sequence ID" value="CAB1434840.1"/>
    <property type="molecule type" value="Genomic_DNA"/>
</dbReference>
<organism evidence="2 3">
    <name type="scientific">Pleuronectes platessa</name>
    <name type="common">European plaice</name>
    <dbReference type="NCBI Taxonomy" id="8262"/>
    <lineage>
        <taxon>Eukaryota</taxon>
        <taxon>Metazoa</taxon>
        <taxon>Chordata</taxon>
        <taxon>Craniata</taxon>
        <taxon>Vertebrata</taxon>
        <taxon>Euteleostomi</taxon>
        <taxon>Actinopterygii</taxon>
        <taxon>Neopterygii</taxon>
        <taxon>Teleostei</taxon>
        <taxon>Neoteleostei</taxon>
        <taxon>Acanthomorphata</taxon>
        <taxon>Carangaria</taxon>
        <taxon>Pleuronectiformes</taxon>
        <taxon>Pleuronectoidei</taxon>
        <taxon>Pleuronectidae</taxon>
        <taxon>Pleuronectes</taxon>
    </lineage>
</organism>
<dbReference type="GO" id="GO:0019370">
    <property type="term" value="P:leukotriene biosynthetic process"/>
    <property type="evidence" value="ECO:0007669"/>
    <property type="project" value="TreeGrafter"/>
</dbReference>
<proteinExistence type="predicted"/>
<protein>
    <recommendedName>
        <fullName evidence="4">Leukotriene A4 hydrolase</fullName>
    </recommendedName>
</protein>
<dbReference type="InterPro" id="IPR042097">
    <property type="entry name" value="Aminopeptidase_N-like_N_sf"/>
</dbReference>
<dbReference type="InterPro" id="IPR034015">
    <property type="entry name" value="M1_LTA4H"/>
</dbReference>
<dbReference type="PANTHER" id="PTHR45726">
    <property type="entry name" value="LEUKOTRIENE A-4 HYDROLASE"/>
    <property type="match status" value="1"/>
</dbReference>
<evidence type="ECO:0000256" key="1">
    <source>
        <dbReference type="SAM" id="MobiDB-lite"/>
    </source>
</evidence>
<feature type="compositionally biased region" description="Polar residues" evidence="1">
    <location>
        <begin position="152"/>
        <end position="169"/>
    </location>
</feature>
<dbReference type="Proteomes" id="UP001153269">
    <property type="component" value="Unassembled WGS sequence"/>
</dbReference>
<dbReference type="GO" id="GO:0004463">
    <property type="term" value="F:leukotriene-A4 hydrolase activity"/>
    <property type="evidence" value="ECO:0007669"/>
    <property type="project" value="TreeGrafter"/>
</dbReference>
<gene>
    <name evidence="2" type="ORF">PLEPLA_LOCUS22948</name>
</gene>
<dbReference type="SUPFAM" id="SSF63737">
    <property type="entry name" value="Leukotriene A4 hydrolase N-terminal domain"/>
    <property type="match status" value="1"/>
</dbReference>